<name>A0A6P6S1B4_9EIME</name>
<dbReference type="Proteomes" id="UP000515125">
    <property type="component" value="Unplaced"/>
</dbReference>
<feature type="region of interest" description="Disordered" evidence="1">
    <location>
        <begin position="151"/>
        <end position="206"/>
    </location>
</feature>
<dbReference type="AlphaFoldDB" id="A0A6P6S1B4"/>
<evidence type="ECO:0000313" key="2">
    <source>
        <dbReference type="Proteomes" id="UP000515125"/>
    </source>
</evidence>
<protein>
    <submittedName>
        <fullName evidence="3">Mucin-19</fullName>
    </submittedName>
</protein>
<reference evidence="3" key="1">
    <citation type="submission" date="2025-08" db="UniProtKB">
        <authorList>
            <consortium name="RefSeq"/>
        </authorList>
    </citation>
    <scope>IDENTIFICATION</scope>
</reference>
<proteinExistence type="predicted"/>
<gene>
    <name evidence="3" type="primary">LOC34618265</name>
</gene>
<dbReference type="RefSeq" id="XP_026193976.1">
    <property type="nucleotide sequence ID" value="XM_026338191.1"/>
</dbReference>
<accession>A0A6P6S1B4</accession>
<evidence type="ECO:0000313" key="3">
    <source>
        <dbReference type="RefSeq" id="XP_026193976.1"/>
    </source>
</evidence>
<evidence type="ECO:0000256" key="1">
    <source>
        <dbReference type="SAM" id="MobiDB-lite"/>
    </source>
</evidence>
<dbReference type="OrthoDB" id="346650at2759"/>
<organism evidence="2 3">
    <name type="scientific">Cyclospora cayetanensis</name>
    <dbReference type="NCBI Taxonomy" id="88456"/>
    <lineage>
        <taxon>Eukaryota</taxon>
        <taxon>Sar</taxon>
        <taxon>Alveolata</taxon>
        <taxon>Apicomplexa</taxon>
        <taxon>Conoidasida</taxon>
        <taxon>Coccidia</taxon>
        <taxon>Eucoccidiorida</taxon>
        <taxon>Eimeriorina</taxon>
        <taxon>Eimeriidae</taxon>
        <taxon>Cyclospora</taxon>
    </lineage>
</organism>
<keyword evidence="2" id="KW-1185">Reference proteome</keyword>
<dbReference type="GeneID" id="34618265"/>
<feature type="compositionally biased region" description="Low complexity" evidence="1">
    <location>
        <begin position="187"/>
        <end position="206"/>
    </location>
</feature>
<sequence length="413" mass="40445">MAGVSPLDLKAEAAPQCKRREEGMQEAITWGTGRPSAFRLDTSASASSRGFCLLQTEQKYGQGALEGGDTSDCGGGGGGSFAYLSSAAAASSGESACAAECSSPRTAASVQELLPGSIMQASLASPRAAVAAARADALMLPLSAGEGGHVGGSSPFYGQDSLPVTPPGNSRMVGMPSWSEDGGGRRSLGSGSQTSPPLGGGLLSLDTSTSASALTTPPASLFPVSPSSSATTAAPSSAAGTPTASAAAASAAAASAAAAVSSLGAKKKVAPAELGSVISAEGLGRSPRGNVRVCHSTAHNAWLVLCCAGGAESRAFSIQQLGNEGAKRVALLYAAQCRRLLSNRRAAAVKAATASSAVSLGPHDKASKVKGIEACASGLLEADFGSSGPAGGAYNLAKCAGNASYTTRSVGLM</sequence>